<dbReference type="InParanoid" id="A0A6L2Q3R6"/>
<feature type="coiled-coil region" evidence="2">
    <location>
        <begin position="1007"/>
        <end position="1183"/>
    </location>
</feature>
<evidence type="ECO:0000313" key="6">
    <source>
        <dbReference type="Proteomes" id="UP000502823"/>
    </source>
</evidence>
<feature type="region of interest" description="Disordered" evidence="3">
    <location>
        <begin position="470"/>
        <end position="490"/>
    </location>
</feature>
<evidence type="ECO:0000256" key="2">
    <source>
        <dbReference type="SAM" id="Coils"/>
    </source>
</evidence>
<feature type="domain" description="Rootletin-like coiled-coil" evidence="4">
    <location>
        <begin position="159"/>
        <end position="346"/>
    </location>
</feature>
<feature type="coiled-coil region" evidence="2">
    <location>
        <begin position="1345"/>
        <end position="1414"/>
    </location>
</feature>
<dbReference type="Gene3D" id="1.10.287.1490">
    <property type="match status" value="1"/>
</dbReference>
<dbReference type="Gene3D" id="1.20.5.340">
    <property type="match status" value="1"/>
</dbReference>
<evidence type="ECO:0000256" key="3">
    <source>
        <dbReference type="SAM" id="MobiDB-lite"/>
    </source>
</evidence>
<feature type="coiled-coil region" evidence="2">
    <location>
        <begin position="137"/>
        <end position="196"/>
    </location>
</feature>
<evidence type="ECO:0000256" key="1">
    <source>
        <dbReference type="ARBA" id="ARBA00023054"/>
    </source>
</evidence>
<dbReference type="OrthoDB" id="3549872at2759"/>
<feature type="region of interest" description="Disordered" evidence="3">
    <location>
        <begin position="108"/>
        <end position="132"/>
    </location>
</feature>
<dbReference type="Proteomes" id="UP000502823">
    <property type="component" value="Unassembled WGS sequence"/>
</dbReference>
<name>A0A6L2Q3R6_COPFO</name>
<dbReference type="PANTHER" id="PTHR23159">
    <property type="entry name" value="CENTROSOMAL PROTEIN 2"/>
    <property type="match status" value="1"/>
</dbReference>
<dbReference type="EMBL" id="BLKM01000702">
    <property type="protein sequence ID" value="GFG37478.1"/>
    <property type="molecule type" value="Genomic_DNA"/>
</dbReference>
<feature type="coiled-coil region" evidence="2">
    <location>
        <begin position="507"/>
        <end position="667"/>
    </location>
</feature>
<feature type="coiled-coil region" evidence="2">
    <location>
        <begin position="956"/>
        <end position="983"/>
    </location>
</feature>
<feature type="region of interest" description="Disordered" evidence="3">
    <location>
        <begin position="1773"/>
        <end position="1811"/>
    </location>
</feature>
<feature type="region of interest" description="Disordered" evidence="3">
    <location>
        <begin position="2006"/>
        <end position="2029"/>
    </location>
</feature>
<organism evidence="5 6">
    <name type="scientific">Coptotermes formosanus</name>
    <name type="common">Formosan subterranean termite</name>
    <dbReference type="NCBI Taxonomy" id="36987"/>
    <lineage>
        <taxon>Eukaryota</taxon>
        <taxon>Metazoa</taxon>
        <taxon>Ecdysozoa</taxon>
        <taxon>Arthropoda</taxon>
        <taxon>Hexapoda</taxon>
        <taxon>Insecta</taxon>
        <taxon>Pterygota</taxon>
        <taxon>Neoptera</taxon>
        <taxon>Polyneoptera</taxon>
        <taxon>Dictyoptera</taxon>
        <taxon>Blattodea</taxon>
        <taxon>Blattoidea</taxon>
        <taxon>Termitoidae</taxon>
        <taxon>Rhinotermitidae</taxon>
        <taxon>Coptotermes</taxon>
    </lineage>
</organism>
<comment type="caution">
    <text evidence="5">The sequence shown here is derived from an EMBL/GenBank/DDBJ whole genome shotgun (WGS) entry which is preliminary data.</text>
</comment>
<keyword evidence="6" id="KW-1185">Reference proteome</keyword>
<sequence length="2029" mass="234183">MNAEFHLMLKEVVNAVTTVLQMVDTISRTARIEVLTVRKLYKNADARDLYLCVCRLASCLCNVLLWFMALSATHVTACHQRLLQVSVKDFPYLTTGQMERRKPPFLRTAGKFRPETSGGRMEPSRPLASGSTEDVAADALLRQNQDLRRRLEDEAASYKRRLETYRQAQQHQAALVSRLQAKVLQYKQRCAELEGQMAETLTGPEAAVRAATVVAPPPSLEMRQDRIHDLDTALRRLDEERRKCEKIMQVNAALRDQLEESHQTNDALTSDLQKLTNDWEQLREEMLMKEDEWKEEEQAFNDYYTMEHNRLLNLWRDVVSVKRVFAEMKSGTERDLSKINSEISSTTREMTSACSGIVNMMKQTSKTEGQQQMQYEQEAADLKSQIHSFRTQHEAAVFEVKQKEERIQHLLREIQNLEERCGEAEREVGQVVRMQEEVDLLQNALRDIAHAVIQDAEVRDTEQPHAAAHLHLTPAGPPPQRSPKRAMRTPTSPAFAESTISAVQASLHKYQLQIHELQVKLQSSKEQLILFKKQCENAEDGQQTLEAKVEELTVQLDSCRSHCSQLMQEKDLLQKSLDSVRSEKNALDKSRMEMNAIIEALNADYDKLQKANAKLQKASDNLEDEKIFLQHEIDRMAKDAEIREMNLRAEEDRCSRLREELLTLREDVNKAYLSRDMLEQQKMESDGLITQIERSKGVLELELERVLLEKSDVQETLAKLETVGSSLEHDKKRLKDEIKKVEKEKVALQSQCADQQNDLGSLRKELLQAEQTRLDLESDKVSLQEKIKFLEMEKEKVELELGQVSRERGDLSNQLSSLAQKKESLNEELMRLRQRLEQANETNVRLNRDLEDLVKDKEEKQVLLEANEKEFQRLQEQLASLRSEKEALEGILFDTQTNLEAADTKRTQLEKEQQDLMVKQEALKGQICRLTRDLENSEKRAQEMKATLTQQAGAQEAEFQQVIANLKKQNEETARKLTEEREHIRISLEKRLQQTVQQLGGEKDGEIQQLQERVETLQQHIENICQQHEEVLLRAENDKQQALLLAHHDQQALQEKLDGIRRELESEQGAVDRLRRDASTRAEQDRGNINQLRDELARLKTRLEETRLKAEEERNRLEGMIAEVRKERDVMQQESEELKVQLHLAEDRLDVNQNQLQEITHKLKEAENSSEMLRKELTDVRKQLTDSNYEKEKYNSSNKELREYVKRIEGDKREQGRGLEEAYQKISTLEDAKTGLDMERTRLQAQVRDLERQQLQMSHQLQSAQEELQRSQATNTQIQTEEKELQARLATEIEERERAQQELHQLKKQASYIVELDGGLDLSRQEISRMRAHGEEEEERWRAREQDLLVRLEDSRNRERKLEDQKHNLEVCLADATQQIQELKARLGGAEGRVRALDAQLLQLEGAKKEVEQKLCSVGSTLRRIAGIQFDGSVTLPYRLMSPSRRWSPAKAQDHGDSRGDAIVDVDPEIVRKGVRSLMQQVAQIERERDDFKTQVVSAKKQLQEAQELQNKVDAKLNTALQNVRAFQDEKGALEAKLGQKQAILQTQTDALQQKTEEAQQMREKVMALELTISSGTEEKGQYEDKLDKMRQAMSRLEAEKRSLQEELGRNESRATKLEVQRLSLEGDLQRLQMILQEKDSHVQKLQDKCEVQGRNLASLEERCSSLKSTIDQLNLALERANTGEAEMRAEIQSLQRTLLDTSSTSQSSSEKLKQLQKSLTNSENERRVVVERLETSQQALAELRRINQHLTDQTQRLQTELANSEVQRSGLESQLRLASWPPESAGSKDEELMQQLQTSQRERMELRGKVESLSDKIRQLEAEKRNLERTYAKTGVGRSKSYERPEKESSSDGLEQENRDLRMQVRRLEAQVVDKEAEITRLRAQLSSDMKPDRTAEIERLRAAQLQAERLLEAREQSHRQQVLRLENQIQLLREQLNQEVKRRQLYVLRSSRTGREMQQLRQALGDSLRTVSQDPSLDALLLEHEARKLDTTLASASSLPPTATIALPLPARSSPHDVARTATPQPK</sequence>
<feature type="compositionally biased region" description="Basic and acidic residues" evidence="3">
    <location>
        <begin position="1801"/>
        <end position="1811"/>
    </location>
</feature>
<dbReference type="Gene3D" id="1.20.1170.10">
    <property type="match status" value="1"/>
</dbReference>
<protein>
    <recommendedName>
        <fullName evidence="4">Rootletin-like coiled-coil domain-containing protein</fullName>
    </recommendedName>
</protein>
<dbReference type="InterPro" id="IPR055167">
    <property type="entry name" value="Rootletin-like_CC"/>
</dbReference>
<feature type="region of interest" description="Disordered" evidence="3">
    <location>
        <begin position="1832"/>
        <end position="1860"/>
    </location>
</feature>
<dbReference type="PANTHER" id="PTHR23159:SF31">
    <property type="entry name" value="CENTROSOME-ASSOCIATED PROTEIN CEP250 ISOFORM X1"/>
    <property type="match status" value="1"/>
</dbReference>
<feature type="coiled-coil region" evidence="2">
    <location>
        <begin position="220"/>
        <end position="292"/>
    </location>
</feature>
<accession>A0A6L2Q3R6</accession>
<gene>
    <name evidence="5" type="ORF">Cfor_09542</name>
</gene>
<feature type="coiled-coil region" evidence="2">
    <location>
        <begin position="703"/>
        <end position="919"/>
    </location>
</feature>
<feature type="region of interest" description="Disordered" evidence="3">
    <location>
        <begin position="1701"/>
        <end position="1725"/>
    </location>
</feature>
<keyword evidence="1 2" id="KW-0175">Coiled coil</keyword>
<reference evidence="6" key="1">
    <citation type="submission" date="2020-01" db="EMBL/GenBank/DDBJ databases">
        <title>Draft genome sequence of the Termite Coptotermes fromosanus.</title>
        <authorList>
            <person name="Itakura S."/>
            <person name="Yosikawa Y."/>
            <person name="Umezawa K."/>
        </authorList>
    </citation>
    <scope>NUCLEOTIDE SEQUENCE [LARGE SCALE GENOMIC DNA]</scope>
</reference>
<dbReference type="Pfam" id="PF15035">
    <property type="entry name" value="Rootletin"/>
    <property type="match status" value="1"/>
</dbReference>
<dbReference type="FunCoup" id="A0A6L2Q3R6">
    <property type="interactions" value="22"/>
</dbReference>
<dbReference type="SUPFAM" id="SSF57997">
    <property type="entry name" value="Tropomyosin"/>
    <property type="match status" value="3"/>
</dbReference>
<feature type="coiled-coil region" evidence="2">
    <location>
        <begin position="1233"/>
        <end position="1309"/>
    </location>
</feature>
<feature type="compositionally biased region" description="Basic and acidic residues" evidence="3">
    <location>
        <begin position="1841"/>
        <end position="1860"/>
    </location>
</feature>
<feature type="compositionally biased region" description="Low complexity" evidence="3">
    <location>
        <begin position="1701"/>
        <end position="1721"/>
    </location>
</feature>
<feature type="coiled-coil region" evidence="2">
    <location>
        <begin position="372"/>
        <end position="434"/>
    </location>
</feature>
<evidence type="ECO:0000313" key="5">
    <source>
        <dbReference type="EMBL" id="GFG37478.1"/>
    </source>
</evidence>
<proteinExistence type="predicted"/>
<evidence type="ECO:0000259" key="4">
    <source>
        <dbReference type="Pfam" id="PF15035"/>
    </source>
</evidence>